<sequence>MLHFFPEESQDLQLLDRYPEIKAVFIRFNTPLPSSASEERLFSFATMTNLPKSHKLSDSMFKKRVVLKCNLNYYKK</sequence>
<comment type="caution">
    <text evidence="1">The sequence shown here is derived from an EMBL/GenBank/DDBJ whole genome shotgun (WGS) entry which is preliminary data.</text>
</comment>
<dbReference type="Proteomes" id="UP001153954">
    <property type="component" value="Unassembled WGS sequence"/>
</dbReference>
<dbReference type="EMBL" id="CAKOGL010000012">
    <property type="protein sequence ID" value="CAH2093104.1"/>
    <property type="molecule type" value="Genomic_DNA"/>
</dbReference>
<proteinExistence type="predicted"/>
<gene>
    <name evidence="1" type="ORF">EEDITHA_LOCUS8802</name>
</gene>
<evidence type="ECO:0000313" key="1">
    <source>
        <dbReference type="EMBL" id="CAH2093104.1"/>
    </source>
</evidence>
<evidence type="ECO:0000313" key="2">
    <source>
        <dbReference type="Proteomes" id="UP001153954"/>
    </source>
</evidence>
<reference evidence="1" key="1">
    <citation type="submission" date="2022-03" db="EMBL/GenBank/DDBJ databases">
        <authorList>
            <person name="Tunstrom K."/>
        </authorList>
    </citation>
    <scope>NUCLEOTIDE SEQUENCE</scope>
</reference>
<keyword evidence="2" id="KW-1185">Reference proteome</keyword>
<protein>
    <recommendedName>
        <fullName evidence="3">HAT C-terminal dimerisation domain-containing protein</fullName>
    </recommendedName>
</protein>
<dbReference type="AlphaFoldDB" id="A0AAU9U2E3"/>
<accession>A0AAU9U2E3</accession>
<evidence type="ECO:0008006" key="3">
    <source>
        <dbReference type="Google" id="ProtNLM"/>
    </source>
</evidence>
<name>A0AAU9U2E3_EUPED</name>
<organism evidence="1 2">
    <name type="scientific">Euphydryas editha</name>
    <name type="common">Edith's checkerspot</name>
    <dbReference type="NCBI Taxonomy" id="104508"/>
    <lineage>
        <taxon>Eukaryota</taxon>
        <taxon>Metazoa</taxon>
        <taxon>Ecdysozoa</taxon>
        <taxon>Arthropoda</taxon>
        <taxon>Hexapoda</taxon>
        <taxon>Insecta</taxon>
        <taxon>Pterygota</taxon>
        <taxon>Neoptera</taxon>
        <taxon>Endopterygota</taxon>
        <taxon>Lepidoptera</taxon>
        <taxon>Glossata</taxon>
        <taxon>Ditrysia</taxon>
        <taxon>Papilionoidea</taxon>
        <taxon>Nymphalidae</taxon>
        <taxon>Nymphalinae</taxon>
        <taxon>Euphydryas</taxon>
    </lineage>
</organism>